<organism evidence="1">
    <name type="scientific">Oryza punctata</name>
    <name type="common">Red rice</name>
    <dbReference type="NCBI Taxonomy" id="4537"/>
    <lineage>
        <taxon>Eukaryota</taxon>
        <taxon>Viridiplantae</taxon>
        <taxon>Streptophyta</taxon>
        <taxon>Embryophyta</taxon>
        <taxon>Tracheophyta</taxon>
        <taxon>Spermatophyta</taxon>
        <taxon>Magnoliopsida</taxon>
        <taxon>Liliopsida</taxon>
        <taxon>Poales</taxon>
        <taxon>Poaceae</taxon>
        <taxon>BOP clade</taxon>
        <taxon>Oryzoideae</taxon>
        <taxon>Oryzeae</taxon>
        <taxon>Oryzinae</taxon>
        <taxon>Oryza</taxon>
    </lineage>
</organism>
<dbReference type="Gramene" id="OPUNC09G07180.1">
    <property type="protein sequence ID" value="OPUNC09G07180.1"/>
    <property type="gene ID" value="OPUNC09G07180"/>
</dbReference>
<evidence type="ECO:0000313" key="2">
    <source>
        <dbReference type="Proteomes" id="UP000026962"/>
    </source>
</evidence>
<reference evidence="1" key="2">
    <citation type="submission" date="2018-05" db="EMBL/GenBank/DDBJ databases">
        <title>OpunRS2 (Oryza punctata Reference Sequence Version 2).</title>
        <authorList>
            <person name="Zhang J."/>
            <person name="Kudrna D."/>
            <person name="Lee S."/>
            <person name="Talag J."/>
            <person name="Welchert J."/>
            <person name="Wing R.A."/>
        </authorList>
    </citation>
    <scope>NUCLEOTIDE SEQUENCE [LARGE SCALE GENOMIC DNA]</scope>
</reference>
<name>A0A0E0M0N9_ORYPU</name>
<sequence>MYRPDFGHAGAEEFGPWMFDTASRLVPGAGQLRRRQPRHATTLTIWHRPAGVIGRVRLLPVDPFYDLSTLATVPLVCLCDSPPAATAGPSPSSFLLFCLLDELYPCMSVSIWLCSTTAEEIELLLTTLEYTNAGKQAEDVVPNREGREGARREATGVWTYAVAPLRQSAAAARLLHLRHGPIDVMLVLCLKLLSK</sequence>
<dbReference type="HOGENOM" id="CLU_1398381_0_0_1"/>
<accession>A0A0E0M0N9</accession>
<protein>
    <submittedName>
        <fullName evidence="1">Uncharacterized protein</fullName>
    </submittedName>
</protein>
<evidence type="ECO:0000313" key="1">
    <source>
        <dbReference type="EnsemblPlants" id="OPUNC09G07180.1"/>
    </source>
</evidence>
<dbReference type="EnsemblPlants" id="OPUNC09G07180.1">
    <property type="protein sequence ID" value="OPUNC09G07180.1"/>
    <property type="gene ID" value="OPUNC09G07180"/>
</dbReference>
<dbReference type="AlphaFoldDB" id="A0A0E0M0N9"/>
<proteinExistence type="predicted"/>
<dbReference type="Proteomes" id="UP000026962">
    <property type="component" value="Chromosome 9"/>
</dbReference>
<keyword evidence="2" id="KW-1185">Reference proteome</keyword>
<reference evidence="1" key="1">
    <citation type="submission" date="2015-04" db="UniProtKB">
        <authorList>
            <consortium name="EnsemblPlants"/>
        </authorList>
    </citation>
    <scope>IDENTIFICATION</scope>
</reference>